<dbReference type="InterPro" id="IPR021858">
    <property type="entry name" value="Fun_TF"/>
</dbReference>
<dbReference type="PROSITE" id="PS50048">
    <property type="entry name" value="ZN2_CY6_FUNGAL_2"/>
    <property type="match status" value="1"/>
</dbReference>
<proteinExistence type="predicted"/>
<dbReference type="SMART" id="SM00066">
    <property type="entry name" value="GAL4"/>
    <property type="match status" value="1"/>
</dbReference>
<dbReference type="GO" id="GO:0000976">
    <property type="term" value="F:transcription cis-regulatory region binding"/>
    <property type="evidence" value="ECO:0007669"/>
    <property type="project" value="TreeGrafter"/>
</dbReference>
<feature type="region of interest" description="Disordered" evidence="3">
    <location>
        <begin position="55"/>
        <end position="103"/>
    </location>
</feature>
<keyword evidence="2" id="KW-0539">Nucleus</keyword>
<accession>A0A9N9W0G2</accession>
<gene>
    <name evidence="5" type="ORF">CRHIZ90672A_00004791</name>
</gene>
<dbReference type="SUPFAM" id="SSF57701">
    <property type="entry name" value="Zn2/Cys6 DNA-binding domain"/>
    <property type="match status" value="1"/>
</dbReference>
<dbReference type="GO" id="GO:0045944">
    <property type="term" value="P:positive regulation of transcription by RNA polymerase II"/>
    <property type="evidence" value="ECO:0007669"/>
    <property type="project" value="TreeGrafter"/>
</dbReference>
<dbReference type="PANTHER" id="PTHR37534:SF48">
    <property type="entry name" value="FINGER DOMAIN PROTEIN, PUTATIVE-RELATED"/>
    <property type="match status" value="1"/>
</dbReference>
<keyword evidence="6" id="KW-1185">Reference proteome</keyword>
<sequence>MPNSASKPSSASSPKSCWQCAKRRLVCDLGKPGCKKCANHGVECPGYEAKHLQWMQPGQTRSKGARKTERLRYSRKPASQAAKDKPTTLTTGRTTPECSLPPKCSDDSEEALIVYPVVTEKSTFSLLIQALNYHNINISPDLVATGDSSLDNPFIVPAGLASVIPPGIAEVIICTALGHRMVQFVQGFEADRNAMAVKLRRHRGAAISAVASGLSHHEAQWHDKTLISVVLLLLSEHSLSPSWWQHLDGAYSLIDLRGGLPHLISSMPQYRHCFRYFFHIDVFGATTAPCVDARRVQQQLSVVGHLKTLYGDGLLTSTPCPPELVSCIIFTNYFRSQQLSLISLSLSSCLISLEDSYHPLEQVLAFDPQAWASSLSLHKFQGSDPEDRHKHLPPFWNWARIGRIYQSAVALYCVESLGPPPGLGHADIRSTHREILLQELRQLTNGSRNQLRKLVIWPMVIAGLVLDSNDQFSQDFVTGELKWLSATLGTAAPLIARDLLRGLWHSSVYSGRGRTWEDLFDRPYVFAI</sequence>
<name>A0A9N9W0G2_9HYPO</name>
<evidence type="ECO:0000256" key="1">
    <source>
        <dbReference type="ARBA" id="ARBA00004123"/>
    </source>
</evidence>
<dbReference type="GO" id="GO:0005634">
    <property type="term" value="C:nucleus"/>
    <property type="evidence" value="ECO:0007669"/>
    <property type="project" value="UniProtKB-SubCell"/>
</dbReference>
<evidence type="ECO:0000256" key="3">
    <source>
        <dbReference type="SAM" id="MobiDB-lite"/>
    </source>
</evidence>
<evidence type="ECO:0000256" key="2">
    <source>
        <dbReference type="ARBA" id="ARBA00023242"/>
    </source>
</evidence>
<dbReference type="Pfam" id="PF11951">
    <property type="entry name" value="Fungal_trans_2"/>
    <property type="match status" value="1"/>
</dbReference>
<dbReference type="OrthoDB" id="5386330at2759"/>
<comment type="subcellular location">
    <subcellularLocation>
        <location evidence="1">Nucleus</location>
    </subcellularLocation>
</comment>
<dbReference type="GO" id="GO:0000981">
    <property type="term" value="F:DNA-binding transcription factor activity, RNA polymerase II-specific"/>
    <property type="evidence" value="ECO:0007669"/>
    <property type="project" value="InterPro"/>
</dbReference>
<evidence type="ECO:0000259" key="4">
    <source>
        <dbReference type="PROSITE" id="PS50048"/>
    </source>
</evidence>
<dbReference type="InterPro" id="IPR036864">
    <property type="entry name" value="Zn2-C6_fun-type_DNA-bd_sf"/>
</dbReference>
<evidence type="ECO:0000313" key="6">
    <source>
        <dbReference type="Proteomes" id="UP000696573"/>
    </source>
</evidence>
<organism evidence="5 6">
    <name type="scientific">Clonostachys rhizophaga</name>
    <dbReference type="NCBI Taxonomy" id="160324"/>
    <lineage>
        <taxon>Eukaryota</taxon>
        <taxon>Fungi</taxon>
        <taxon>Dikarya</taxon>
        <taxon>Ascomycota</taxon>
        <taxon>Pezizomycotina</taxon>
        <taxon>Sordariomycetes</taxon>
        <taxon>Hypocreomycetidae</taxon>
        <taxon>Hypocreales</taxon>
        <taxon>Bionectriaceae</taxon>
        <taxon>Clonostachys</taxon>
    </lineage>
</organism>
<reference evidence="5" key="1">
    <citation type="submission" date="2021-10" db="EMBL/GenBank/DDBJ databases">
        <authorList>
            <person name="Piombo E."/>
        </authorList>
    </citation>
    <scope>NUCLEOTIDE SEQUENCE</scope>
</reference>
<dbReference type="Pfam" id="PF00172">
    <property type="entry name" value="Zn_clus"/>
    <property type="match status" value="1"/>
</dbReference>
<dbReference type="PANTHER" id="PTHR37534">
    <property type="entry name" value="TRANSCRIPTIONAL ACTIVATOR PROTEIN UGA3"/>
    <property type="match status" value="1"/>
</dbReference>
<evidence type="ECO:0000313" key="5">
    <source>
        <dbReference type="EMBL" id="CAH0042751.1"/>
    </source>
</evidence>
<dbReference type="Proteomes" id="UP000696573">
    <property type="component" value="Unassembled WGS sequence"/>
</dbReference>
<dbReference type="InterPro" id="IPR001138">
    <property type="entry name" value="Zn2Cys6_DnaBD"/>
</dbReference>
<feature type="domain" description="Zn(2)-C6 fungal-type" evidence="4">
    <location>
        <begin position="16"/>
        <end position="44"/>
    </location>
</feature>
<dbReference type="GO" id="GO:0008270">
    <property type="term" value="F:zinc ion binding"/>
    <property type="evidence" value="ECO:0007669"/>
    <property type="project" value="InterPro"/>
</dbReference>
<dbReference type="EMBL" id="CABFNQ020000768">
    <property type="protein sequence ID" value="CAH0042751.1"/>
    <property type="molecule type" value="Genomic_DNA"/>
</dbReference>
<dbReference type="AlphaFoldDB" id="A0A9N9W0G2"/>
<dbReference type="PROSITE" id="PS00463">
    <property type="entry name" value="ZN2_CY6_FUNGAL_1"/>
    <property type="match status" value="1"/>
</dbReference>
<protein>
    <recommendedName>
        <fullName evidence="4">Zn(2)-C6 fungal-type domain-containing protein</fullName>
    </recommendedName>
</protein>
<comment type="caution">
    <text evidence="5">The sequence shown here is derived from an EMBL/GenBank/DDBJ whole genome shotgun (WGS) entry which is preliminary data.</text>
</comment>